<dbReference type="Gramene" id="EFJ17859">
    <property type="protein sequence ID" value="EFJ17859"/>
    <property type="gene ID" value="SELMODRAFT_420606"/>
</dbReference>
<proteinExistence type="predicted"/>
<dbReference type="STRING" id="88036.D8SCI7"/>
<keyword evidence="4" id="KW-1185">Reference proteome</keyword>
<dbReference type="InterPro" id="IPR047242">
    <property type="entry name" value="CDC5L/Cef1"/>
</dbReference>
<dbReference type="OMA" id="ANPYENI"/>
<evidence type="ECO:0000256" key="1">
    <source>
        <dbReference type="ARBA" id="ARBA00023125"/>
    </source>
</evidence>
<reference evidence="3 4" key="1">
    <citation type="journal article" date="2011" name="Science">
        <title>The Selaginella genome identifies genetic changes associated with the evolution of vascular plants.</title>
        <authorList>
            <person name="Banks J.A."/>
            <person name="Nishiyama T."/>
            <person name="Hasebe M."/>
            <person name="Bowman J.L."/>
            <person name="Gribskov M."/>
            <person name="dePamphilis C."/>
            <person name="Albert V.A."/>
            <person name="Aono N."/>
            <person name="Aoyama T."/>
            <person name="Ambrose B.A."/>
            <person name="Ashton N.W."/>
            <person name="Axtell M.J."/>
            <person name="Barker E."/>
            <person name="Barker M.S."/>
            <person name="Bennetzen J.L."/>
            <person name="Bonawitz N.D."/>
            <person name="Chapple C."/>
            <person name="Cheng C."/>
            <person name="Correa L.G."/>
            <person name="Dacre M."/>
            <person name="DeBarry J."/>
            <person name="Dreyer I."/>
            <person name="Elias M."/>
            <person name="Engstrom E.M."/>
            <person name="Estelle M."/>
            <person name="Feng L."/>
            <person name="Finet C."/>
            <person name="Floyd S.K."/>
            <person name="Frommer W.B."/>
            <person name="Fujita T."/>
            <person name="Gramzow L."/>
            <person name="Gutensohn M."/>
            <person name="Harholt J."/>
            <person name="Hattori M."/>
            <person name="Heyl A."/>
            <person name="Hirai T."/>
            <person name="Hiwatashi Y."/>
            <person name="Ishikawa M."/>
            <person name="Iwata M."/>
            <person name="Karol K.G."/>
            <person name="Koehler B."/>
            <person name="Kolukisaoglu U."/>
            <person name="Kubo M."/>
            <person name="Kurata T."/>
            <person name="Lalonde S."/>
            <person name="Li K."/>
            <person name="Li Y."/>
            <person name="Litt A."/>
            <person name="Lyons E."/>
            <person name="Manning G."/>
            <person name="Maruyama T."/>
            <person name="Michael T.P."/>
            <person name="Mikami K."/>
            <person name="Miyazaki S."/>
            <person name="Morinaga S."/>
            <person name="Murata T."/>
            <person name="Mueller-Roeber B."/>
            <person name="Nelson D.R."/>
            <person name="Obara M."/>
            <person name="Oguri Y."/>
            <person name="Olmstead R.G."/>
            <person name="Onodera N."/>
            <person name="Petersen B.L."/>
            <person name="Pils B."/>
            <person name="Prigge M."/>
            <person name="Rensing S.A."/>
            <person name="Riano-Pachon D.M."/>
            <person name="Roberts A.W."/>
            <person name="Sato Y."/>
            <person name="Scheller H.V."/>
            <person name="Schulz B."/>
            <person name="Schulz C."/>
            <person name="Shakirov E.V."/>
            <person name="Shibagaki N."/>
            <person name="Shinohara N."/>
            <person name="Shippen D.E."/>
            <person name="Soerensen I."/>
            <person name="Sotooka R."/>
            <person name="Sugimoto N."/>
            <person name="Sugita M."/>
            <person name="Sumikawa N."/>
            <person name="Tanurdzic M."/>
            <person name="Theissen G."/>
            <person name="Ulvskov P."/>
            <person name="Wakazuki S."/>
            <person name="Weng J.K."/>
            <person name="Willats W.W."/>
            <person name="Wipf D."/>
            <person name="Wolf P.G."/>
            <person name="Yang L."/>
            <person name="Zimmer A.D."/>
            <person name="Zhu Q."/>
            <person name="Mitros T."/>
            <person name="Hellsten U."/>
            <person name="Loque D."/>
            <person name="Otillar R."/>
            <person name="Salamov A."/>
            <person name="Schmutz J."/>
            <person name="Shapiro H."/>
            <person name="Lindquist E."/>
            <person name="Lucas S."/>
            <person name="Rokhsar D."/>
            <person name="Grigoriev I.V."/>
        </authorList>
    </citation>
    <scope>NUCLEOTIDE SEQUENCE [LARGE SCALE GENOMIC DNA]</scope>
</reference>
<keyword evidence="2" id="KW-0539">Nucleus</keyword>
<dbReference type="InParanoid" id="D8SCI7"/>
<protein>
    <submittedName>
        <fullName evidence="3">Uncharacterized protein</fullName>
    </submittedName>
</protein>
<evidence type="ECO:0000313" key="3">
    <source>
        <dbReference type="EMBL" id="EFJ17859.1"/>
    </source>
</evidence>
<dbReference type="PANTHER" id="PTHR45885:SF1">
    <property type="entry name" value="CELL DIVISION CYCLE 5-LIKE PROTEIN"/>
    <property type="match status" value="1"/>
</dbReference>
<gene>
    <name evidence="3" type="ORF">SELMODRAFT_420606</name>
</gene>
<organism evidence="4">
    <name type="scientific">Selaginella moellendorffii</name>
    <name type="common">Spikemoss</name>
    <dbReference type="NCBI Taxonomy" id="88036"/>
    <lineage>
        <taxon>Eukaryota</taxon>
        <taxon>Viridiplantae</taxon>
        <taxon>Streptophyta</taxon>
        <taxon>Embryophyta</taxon>
        <taxon>Tracheophyta</taxon>
        <taxon>Lycopodiopsida</taxon>
        <taxon>Selaginellales</taxon>
        <taxon>Selaginellaceae</taxon>
        <taxon>Selaginella</taxon>
    </lineage>
</organism>
<evidence type="ECO:0000256" key="2">
    <source>
        <dbReference type="ARBA" id="ARBA00023242"/>
    </source>
</evidence>
<dbReference type="EMBL" id="GL377612">
    <property type="protein sequence ID" value="EFJ17859.1"/>
    <property type="molecule type" value="Genomic_DNA"/>
</dbReference>
<evidence type="ECO:0000313" key="4">
    <source>
        <dbReference type="Proteomes" id="UP000001514"/>
    </source>
</evidence>
<dbReference type="AlphaFoldDB" id="D8SCI7"/>
<name>D8SCI7_SELML</name>
<dbReference type="eggNOG" id="KOG0050">
    <property type="taxonomic scope" value="Eukaryota"/>
</dbReference>
<dbReference type="HOGENOM" id="CLU_1247192_0_0_1"/>
<dbReference type="PANTHER" id="PTHR45885">
    <property type="entry name" value="CELL DIVISION CYCLE 5-LIKE PROTEIN"/>
    <property type="match status" value="1"/>
</dbReference>
<dbReference type="GO" id="GO:0000974">
    <property type="term" value="C:Prp19 complex"/>
    <property type="evidence" value="ECO:0007669"/>
    <property type="project" value="InterPro"/>
</dbReference>
<sequence length="222" mass="25168">MLKPLSIRGVKSCTEDCQGHLELIRNTIPRHVEADDPKTLIQKELVPLLEHDNAKYPMTDKSGKPPPVAGELGRTRVEGGCAGNRRGNHPRESLSRYYTVVRDALADDMTYFPQKSGYERASLASTAERLAAAQYEFEAVRKLIDGHTKKALKLEQKISVLAGYKIEAAFREAESLGTELQCYRSVHQQEELIAPRGIEAFQEEVKRQRDKESVLQMRYERI</sequence>
<dbReference type="Proteomes" id="UP000001514">
    <property type="component" value="Unassembled WGS sequence"/>
</dbReference>
<keyword evidence="1" id="KW-0238">DNA-binding</keyword>
<dbReference type="KEGG" id="smo:SELMODRAFT_420606"/>
<dbReference type="GO" id="GO:0003677">
    <property type="term" value="F:DNA binding"/>
    <property type="evidence" value="ECO:0007669"/>
    <property type="project" value="UniProtKB-KW"/>
</dbReference>
<accession>D8SCI7</accession>
<dbReference type="GO" id="GO:0000398">
    <property type="term" value="P:mRNA splicing, via spliceosome"/>
    <property type="evidence" value="ECO:0007669"/>
    <property type="project" value="InterPro"/>
</dbReference>